<evidence type="ECO:0000256" key="2">
    <source>
        <dbReference type="SAM" id="Phobius"/>
    </source>
</evidence>
<sequence>MQHSFYLYLLSCIIFFICTCNSFQARPSHYFKLCCCRFWCHHTQNWIRVSHPNPTNGKGKGKEKSTMCSSQSSPSGGTVRARACIGREGEG</sequence>
<accession>A9P1Z5</accession>
<keyword evidence="2" id="KW-1133">Transmembrane helix</keyword>
<feature type="compositionally biased region" description="Polar residues" evidence="1">
    <location>
        <begin position="66"/>
        <end position="76"/>
    </location>
</feature>
<evidence type="ECO:0000256" key="1">
    <source>
        <dbReference type="SAM" id="MobiDB-lite"/>
    </source>
</evidence>
<evidence type="ECO:0000313" key="3">
    <source>
        <dbReference type="EMBL" id="ABK26906.1"/>
    </source>
</evidence>
<reference evidence="3" key="1">
    <citation type="journal article" date="2008" name="BMC Genomics">
        <title>A conifer genomics resource of 200,000 spruce (Picea spp.) ESTs and 6,464 high-quality, sequence-finished full-length cDNAs for Sitka spruce (Picea sitchensis).</title>
        <authorList>
            <person name="Ralph S.G."/>
            <person name="Chun H.J."/>
            <person name="Kolosova N."/>
            <person name="Cooper D."/>
            <person name="Oddy C."/>
            <person name="Ritland C.E."/>
            <person name="Kirkpatrick R."/>
            <person name="Moore R."/>
            <person name="Barber S."/>
            <person name="Holt R.A."/>
            <person name="Jones S.J."/>
            <person name="Marra M.A."/>
            <person name="Douglas C.J."/>
            <person name="Ritland K."/>
            <person name="Bohlmann J."/>
        </authorList>
    </citation>
    <scope>NUCLEOTIDE SEQUENCE</scope>
    <source>
        <tissue evidence="3">Green portion of the leader tissue</tissue>
    </source>
</reference>
<protein>
    <submittedName>
        <fullName evidence="3">Uncharacterized protein</fullName>
    </submittedName>
</protein>
<keyword evidence="2" id="KW-0472">Membrane</keyword>
<organism evidence="3">
    <name type="scientific">Picea sitchensis</name>
    <name type="common">Sitka spruce</name>
    <name type="synonym">Pinus sitchensis</name>
    <dbReference type="NCBI Taxonomy" id="3332"/>
    <lineage>
        <taxon>Eukaryota</taxon>
        <taxon>Viridiplantae</taxon>
        <taxon>Streptophyta</taxon>
        <taxon>Embryophyta</taxon>
        <taxon>Tracheophyta</taxon>
        <taxon>Spermatophyta</taxon>
        <taxon>Pinopsida</taxon>
        <taxon>Pinidae</taxon>
        <taxon>Conifers I</taxon>
        <taxon>Pinales</taxon>
        <taxon>Pinaceae</taxon>
        <taxon>Picea</taxon>
    </lineage>
</organism>
<name>A9P1Z5_PICSI</name>
<feature type="transmembrane region" description="Helical" evidence="2">
    <location>
        <begin position="6"/>
        <end position="23"/>
    </location>
</feature>
<proteinExistence type="evidence at transcript level"/>
<dbReference type="AlphaFoldDB" id="A9P1Z5"/>
<feature type="region of interest" description="Disordered" evidence="1">
    <location>
        <begin position="51"/>
        <end position="91"/>
    </location>
</feature>
<keyword evidence="2" id="KW-0812">Transmembrane</keyword>
<dbReference type="EMBL" id="EF087671">
    <property type="protein sequence ID" value="ABK26906.1"/>
    <property type="molecule type" value="mRNA"/>
</dbReference>